<dbReference type="PATRIC" id="fig|1140003.3.peg.1071"/>
<name>S0KSG9_9ENTE</name>
<feature type="compositionally biased region" description="Basic and acidic residues" evidence="1">
    <location>
        <begin position="63"/>
        <end position="74"/>
    </location>
</feature>
<protein>
    <submittedName>
        <fullName evidence="2">Uncharacterized protein</fullName>
    </submittedName>
</protein>
<comment type="caution">
    <text evidence="2">The sequence shown here is derived from an EMBL/GenBank/DDBJ whole genome shotgun (WGS) entry which is preliminary data.</text>
</comment>
<sequence length="74" mass="8647">MKWQALLTKRSERKKEKLRQKNAKLRAQGKDPLKGWNTMVDSGYGGMNTHTSKLDTTPFLLEEQNRIKKTNDKE</sequence>
<accession>S0KSG9</accession>
<organism evidence="2 3">
    <name type="scientific">Enterococcus sulfureus ATCC 49903</name>
    <dbReference type="NCBI Taxonomy" id="1140003"/>
    <lineage>
        <taxon>Bacteria</taxon>
        <taxon>Bacillati</taxon>
        <taxon>Bacillota</taxon>
        <taxon>Bacilli</taxon>
        <taxon>Lactobacillales</taxon>
        <taxon>Enterococcaceae</taxon>
        <taxon>Enterococcus</taxon>
    </lineage>
</organism>
<proteinExistence type="predicted"/>
<feature type="region of interest" description="Disordered" evidence="1">
    <location>
        <begin position="1"/>
        <end position="23"/>
    </location>
</feature>
<gene>
    <name evidence="2" type="ORF">I573_01565</name>
</gene>
<dbReference type="Proteomes" id="UP000015961">
    <property type="component" value="Unassembled WGS sequence"/>
</dbReference>
<evidence type="ECO:0000256" key="1">
    <source>
        <dbReference type="SAM" id="MobiDB-lite"/>
    </source>
</evidence>
<dbReference type="OrthoDB" id="2186390at2"/>
<dbReference type="RefSeq" id="WP_016185565.1">
    <property type="nucleotide sequence ID" value="NZ_ASWO01000005.1"/>
</dbReference>
<reference evidence="2 3" key="1">
    <citation type="submission" date="2013-03" db="EMBL/GenBank/DDBJ databases">
        <title>The Genome Sequence of Enterococcus sulfureus ATCC_49903 (PacBio/Illumina hybrid assembly).</title>
        <authorList>
            <consortium name="The Broad Institute Genomics Platform"/>
            <consortium name="The Broad Institute Genome Sequencing Center for Infectious Disease"/>
            <person name="Earl A."/>
            <person name="Russ C."/>
            <person name="Gilmore M."/>
            <person name="Surin D."/>
            <person name="Walker B."/>
            <person name="Young S."/>
            <person name="Zeng Q."/>
            <person name="Gargeya S."/>
            <person name="Fitzgerald M."/>
            <person name="Haas B."/>
            <person name="Abouelleil A."/>
            <person name="Allen A.W."/>
            <person name="Alvarado L."/>
            <person name="Arachchi H.M."/>
            <person name="Berlin A.M."/>
            <person name="Chapman S.B."/>
            <person name="Gainer-Dewar J."/>
            <person name="Goldberg J."/>
            <person name="Griggs A."/>
            <person name="Gujja S."/>
            <person name="Hansen M."/>
            <person name="Howarth C."/>
            <person name="Imamovic A."/>
            <person name="Ireland A."/>
            <person name="Larimer J."/>
            <person name="McCowan C."/>
            <person name="Murphy C."/>
            <person name="Pearson M."/>
            <person name="Poon T.W."/>
            <person name="Priest M."/>
            <person name="Roberts A."/>
            <person name="Saif S."/>
            <person name="Shea T."/>
            <person name="Sisk P."/>
            <person name="Sykes S."/>
            <person name="Wortman J."/>
            <person name="Nusbaum C."/>
            <person name="Birren B."/>
        </authorList>
    </citation>
    <scope>NUCLEOTIDE SEQUENCE [LARGE SCALE GENOMIC DNA]</scope>
    <source>
        <strain evidence="2 3">ATCC 49903</strain>
    </source>
</reference>
<dbReference type="eggNOG" id="ENOG50307WI">
    <property type="taxonomic scope" value="Bacteria"/>
</dbReference>
<dbReference type="EMBL" id="ASWO01000005">
    <property type="protein sequence ID" value="EOT83840.1"/>
    <property type="molecule type" value="Genomic_DNA"/>
</dbReference>
<dbReference type="STRING" id="1140003.OMY_01113"/>
<feature type="region of interest" description="Disordered" evidence="1">
    <location>
        <begin position="47"/>
        <end position="74"/>
    </location>
</feature>
<dbReference type="AlphaFoldDB" id="S0KSG9"/>
<evidence type="ECO:0000313" key="3">
    <source>
        <dbReference type="Proteomes" id="UP000015961"/>
    </source>
</evidence>
<keyword evidence="3" id="KW-1185">Reference proteome</keyword>
<evidence type="ECO:0000313" key="2">
    <source>
        <dbReference type="EMBL" id="EOT83840.1"/>
    </source>
</evidence>